<sequence>MTAQNNIRDLFNTTAFDNNGDKLGEVQEVFVDDHSGKPTFVEVKHGLFGMSSSLVPLKGHRLQGDDLQLAFDKDRIKDAPNVDADQGLTPEEQNRIFEHYGVGSAQDQTDYVADNRRDDRAGVVGGAATHRDENRTDVADRDRVADRDVADRDRVADRDNVAGDNSIIRSEEQLDVHKEQVQSGKARLRKYVVEDTETVEVPVTREEVRVERTPISEADAANFRGEIGEDEASVVLNEERVDVTKKTVPVEKVNLAKEQVTETERVTETLAKERIETDADIDRDRR</sequence>
<feature type="domain" description="DUF2382" evidence="2">
    <location>
        <begin position="169"/>
        <end position="276"/>
    </location>
</feature>
<dbReference type="Pfam" id="PF05239">
    <property type="entry name" value="PRC"/>
    <property type="match status" value="1"/>
</dbReference>
<name>A0ABR9ZJ98_9CORY</name>
<dbReference type="SUPFAM" id="SSF50346">
    <property type="entry name" value="PRC-barrel domain"/>
    <property type="match status" value="1"/>
</dbReference>
<dbReference type="Pfam" id="PF09557">
    <property type="entry name" value="DUF2382"/>
    <property type="match status" value="1"/>
</dbReference>
<comment type="caution">
    <text evidence="3">The sequence shown here is derived from an EMBL/GenBank/DDBJ whole genome shotgun (WGS) entry which is preliminary data.</text>
</comment>
<dbReference type="EMBL" id="JADKMY010000001">
    <property type="protein sequence ID" value="MBF4552732.1"/>
    <property type="molecule type" value="Genomic_DNA"/>
</dbReference>
<dbReference type="RefSeq" id="WP_194555617.1">
    <property type="nucleotide sequence ID" value="NZ_JADKMY010000001.1"/>
</dbReference>
<dbReference type="InterPro" id="IPR052967">
    <property type="entry name" value="Stress_Response_Assoc"/>
</dbReference>
<dbReference type="NCBIfam" id="TIGR02271">
    <property type="entry name" value="YsnF/AvaK domain"/>
    <property type="match status" value="1"/>
</dbReference>
<accession>A0ABR9ZJ98</accession>
<evidence type="ECO:0000313" key="4">
    <source>
        <dbReference type="Proteomes" id="UP000635902"/>
    </source>
</evidence>
<proteinExistence type="predicted"/>
<dbReference type="InterPro" id="IPR027275">
    <property type="entry name" value="PRC-brl_dom"/>
</dbReference>
<dbReference type="InterPro" id="IPR011033">
    <property type="entry name" value="PRC_barrel-like_sf"/>
</dbReference>
<dbReference type="Proteomes" id="UP000635902">
    <property type="component" value="Unassembled WGS sequence"/>
</dbReference>
<protein>
    <submittedName>
        <fullName evidence="3">DUF2382 domain-containing protein</fullName>
    </submittedName>
</protein>
<gene>
    <name evidence="3" type="ORF">IRY30_01375</name>
</gene>
<feature type="domain" description="PRC-barrel" evidence="1">
    <location>
        <begin position="6"/>
        <end position="74"/>
    </location>
</feature>
<keyword evidence="4" id="KW-1185">Reference proteome</keyword>
<dbReference type="Gene3D" id="3.90.50.10">
    <property type="entry name" value="Photosynthetic Reaction Center, subunit H, domain 2"/>
    <property type="match status" value="1"/>
</dbReference>
<evidence type="ECO:0000313" key="3">
    <source>
        <dbReference type="EMBL" id="MBF4552732.1"/>
    </source>
</evidence>
<reference evidence="3 4" key="1">
    <citation type="submission" date="2020-10" db="EMBL/GenBank/DDBJ databases">
        <title>Novel species in genus Corynebacterium.</title>
        <authorList>
            <person name="Zhang G."/>
        </authorList>
    </citation>
    <scope>NUCLEOTIDE SEQUENCE [LARGE SCALE GENOMIC DNA]</scope>
    <source>
        <strain evidence="3 4">DSM 45110</strain>
    </source>
</reference>
<evidence type="ECO:0000259" key="2">
    <source>
        <dbReference type="Pfam" id="PF09557"/>
    </source>
</evidence>
<organism evidence="3 4">
    <name type="scientific">Corynebacterium suicordis DSM 45110</name>
    <dbReference type="NCBI Taxonomy" id="1121369"/>
    <lineage>
        <taxon>Bacteria</taxon>
        <taxon>Bacillati</taxon>
        <taxon>Actinomycetota</taxon>
        <taxon>Actinomycetes</taxon>
        <taxon>Mycobacteriales</taxon>
        <taxon>Corynebacteriaceae</taxon>
        <taxon>Corynebacterium</taxon>
    </lineage>
</organism>
<dbReference type="InterPro" id="IPR014747">
    <property type="entry name" value="Bac_photo_RC_H_C"/>
</dbReference>
<dbReference type="PANTHER" id="PTHR38463:SF1">
    <property type="entry name" value="STRESS RESPONSE PROTEIN YSNF"/>
    <property type="match status" value="1"/>
</dbReference>
<dbReference type="PANTHER" id="PTHR38463">
    <property type="entry name" value="STRESS RESPONSE PROTEIN YSNF"/>
    <property type="match status" value="1"/>
</dbReference>
<evidence type="ECO:0000259" key="1">
    <source>
        <dbReference type="Pfam" id="PF05239"/>
    </source>
</evidence>
<dbReference type="InterPro" id="IPR019060">
    <property type="entry name" value="DUF2382"/>
</dbReference>